<evidence type="ECO:0000256" key="6">
    <source>
        <dbReference type="ARBA" id="ARBA00023125"/>
    </source>
</evidence>
<dbReference type="InterPro" id="IPR002104">
    <property type="entry name" value="Integrase_catalytic"/>
</dbReference>
<dbReference type="PROSITE" id="PS51898">
    <property type="entry name" value="TYR_RECOMBINASE"/>
    <property type="match status" value="1"/>
</dbReference>
<dbReference type="Gene3D" id="1.10.150.130">
    <property type="match status" value="1"/>
</dbReference>
<feature type="active site" evidence="9">
    <location>
        <position position="264"/>
    </location>
</feature>
<keyword evidence="13" id="KW-1185">Reference proteome</keyword>
<dbReference type="InterPro" id="IPR010998">
    <property type="entry name" value="Integrase_recombinase_N"/>
</dbReference>
<dbReference type="AlphaFoldDB" id="A0A7S7M8M4"/>
<feature type="domain" description="Tyr recombinase" evidence="10">
    <location>
        <begin position="127"/>
        <end position="312"/>
    </location>
</feature>
<sequence length="318" mass="34797">MGASDPVEPTAEARGRADEADLLDQSAERFCRHLGVARNLSDNTVRAYRSDLGAFSDWVRREGVRPLSITHRDLRRYLAELSRAGYCARTVDRHLSALRGLYRWMVLEGVCEREAVSALASPKAPRVLPLAMSDEEVRALLATCGADDPASRRDRAFLELLYATGARVSEASALRVGDVDFSQAQVRLFGKGSKERIVPVYEAALDALGAYLDEARPALAAHARRVTDALFLSARGNPMSADALRTRFERRVAQAGLDPALTPHAMRHAFATELLTGGADLRSVQELLGHASLATTQIYTHLSVERLKDATRGAHPRS</sequence>
<dbReference type="GO" id="GO:0007059">
    <property type="term" value="P:chromosome segregation"/>
    <property type="evidence" value="ECO:0007669"/>
    <property type="project" value="UniProtKB-UniRule"/>
</dbReference>
<keyword evidence="4 9" id="KW-0159">Chromosome partition</keyword>
<comment type="subunit">
    <text evidence="9">Forms a cyclic heterotetrameric complex composed of two molecules of XerC and two molecules of XerD.</text>
</comment>
<accession>A0A7S7M8M4</accession>
<feature type="active site" evidence="9">
    <location>
        <position position="290"/>
    </location>
</feature>
<name>A0A7S7M8M4_9ACTN</name>
<dbReference type="GO" id="GO:0003677">
    <property type="term" value="F:DNA binding"/>
    <property type="evidence" value="ECO:0007669"/>
    <property type="project" value="UniProtKB-UniRule"/>
</dbReference>
<dbReference type="RefSeq" id="WP_194369690.1">
    <property type="nucleotide sequence ID" value="NZ_CP063767.1"/>
</dbReference>
<evidence type="ECO:0000259" key="10">
    <source>
        <dbReference type="PROSITE" id="PS51898"/>
    </source>
</evidence>
<dbReference type="HAMAP" id="MF_01808">
    <property type="entry name" value="Recomb_XerC_XerD"/>
    <property type="match status" value="1"/>
</dbReference>
<comment type="function">
    <text evidence="9">Site-specific tyrosine recombinase, which acts by catalyzing the cutting and rejoining of the recombining DNA molecules. The XerC-XerD complex is essential to convert dimers of the bacterial chromosome into monomers to permit their segregation at cell division. It also contributes to the segregational stability of plasmids.</text>
</comment>
<keyword evidence="6 9" id="KW-0238">DNA-binding</keyword>
<dbReference type="PANTHER" id="PTHR30349">
    <property type="entry name" value="PHAGE INTEGRASE-RELATED"/>
    <property type="match status" value="1"/>
</dbReference>
<dbReference type="InterPro" id="IPR023009">
    <property type="entry name" value="Tyrosine_recombinase_XerC/XerD"/>
</dbReference>
<evidence type="ECO:0000256" key="3">
    <source>
        <dbReference type="ARBA" id="ARBA00022618"/>
    </source>
</evidence>
<feature type="active site" evidence="9">
    <location>
        <position position="267"/>
    </location>
</feature>
<feature type="active site" evidence="9">
    <location>
        <position position="191"/>
    </location>
</feature>
<dbReference type="KEGG" id="tio:INP52_05285"/>
<evidence type="ECO:0000256" key="5">
    <source>
        <dbReference type="ARBA" id="ARBA00022908"/>
    </source>
</evidence>
<dbReference type="GO" id="GO:0005737">
    <property type="term" value="C:cytoplasm"/>
    <property type="evidence" value="ECO:0007669"/>
    <property type="project" value="UniProtKB-SubCell"/>
</dbReference>
<dbReference type="Gene3D" id="1.10.443.10">
    <property type="entry name" value="Intergrase catalytic core"/>
    <property type="match status" value="1"/>
</dbReference>
<dbReference type="Pfam" id="PF00589">
    <property type="entry name" value="Phage_integrase"/>
    <property type="match status" value="1"/>
</dbReference>
<dbReference type="NCBIfam" id="NF001399">
    <property type="entry name" value="PRK00283.1"/>
    <property type="match status" value="1"/>
</dbReference>
<dbReference type="InterPro" id="IPR013762">
    <property type="entry name" value="Integrase-like_cat_sf"/>
</dbReference>
<dbReference type="InterPro" id="IPR004107">
    <property type="entry name" value="Integrase_SAM-like_N"/>
</dbReference>
<evidence type="ECO:0000313" key="13">
    <source>
        <dbReference type="Proteomes" id="UP000593735"/>
    </source>
</evidence>
<dbReference type="InterPro" id="IPR044068">
    <property type="entry name" value="CB"/>
</dbReference>
<keyword evidence="3 9" id="KW-0132">Cell division</keyword>
<feature type="active site" evidence="9">
    <location>
        <position position="167"/>
    </location>
</feature>
<evidence type="ECO:0000313" key="12">
    <source>
        <dbReference type="EMBL" id="QOY59858.1"/>
    </source>
</evidence>
<protein>
    <recommendedName>
        <fullName evidence="9">Tyrosine recombinase XerC</fullName>
    </recommendedName>
</protein>
<reference evidence="12 13" key="1">
    <citation type="submission" date="2020-10" db="EMBL/GenBank/DDBJ databases">
        <title>Olsenella immobilis sp.nov., isolated from the mud in a fermentation cellar used for the production of Chinese strong-flavoured liquor.</title>
        <authorList>
            <person name="Lu L."/>
        </authorList>
    </citation>
    <scope>NUCLEOTIDE SEQUENCE [LARGE SCALE GENOMIC DNA]</scope>
    <source>
        <strain evidence="12 13">LZLJ-2</strain>
    </source>
</reference>
<dbReference type="InterPro" id="IPR050090">
    <property type="entry name" value="Tyrosine_recombinase_XerCD"/>
</dbReference>
<organism evidence="12 13">
    <name type="scientific">Thermophilibacter immobilis</name>
    <dbReference type="NCBI Taxonomy" id="2779519"/>
    <lineage>
        <taxon>Bacteria</taxon>
        <taxon>Bacillati</taxon>
        <taxon>Actinomycetota</taxon>
        <taxon>Coriobacteriia</taxon>
        <taxon>Coriobacteriales</taxon>
        <taxon>Atopobiaceae</taxon>
        <taxon>Thermophilibacter</taxon>
    </lineage>
</organism>
<dbReference type="EMBL" id="CP063767">
    <property type="protein sequence ID" value="QOY59858.1"/>
    <property type="molecule type" value="Genomic_DNA"/>
</dbReference>
<evidence type="ECO:0000256" key="9">
    <source>
        <dbReference type="HAMAP-Rule" id="MF_01808"/>
    </source>
</evidence>
<dbReference type="Proteomes" id="UP000593735">
    <property type="component" value="Chromosome"/>
</dbReference>
<dbReference type="GO" id="GO:0009037">
    <property type="term" value="F:tyrosine-based site-specific recombinase activity"/>
    <property type="evidence" value="ECO:0007669"/>
    <property type="project" value="UniProtKB-UniRule"/>
</dbReference>
<evidence type="ECO:0000259" key="11">
    <source>
        <dbReference type="PROSITE" id="PS51900"/>
    </source>
</evidence>
<keyword evidence="8 9" id="KW-0131">Cell cycle</keyword>
<gene>
    <name evidence="9" type="primary">xerC</name>
    <name evidence="12" type="ORF">INP52_05285</name>
</gene>
<evidence type="ECO:0000256" key="2">
    <source>
        <dbReference type="ARBA" id="ARBA00022490"/>
    </source>
</evidence>
<evidence type="ECO:0000256" key="7">
    <source>
        <dbReference type="ARBA" id="ARBA00023172"/>
    </source>
</evidence>
<keyword evidence="7 9" id="KW-0233">DNA recombination</keyword>
<feature type="active site" description="O-(3'-phospho-DNA)-tyrosine intermediate" evidence="9">
    <location>
        <position position="299"/>
    </location>
</feature>
<dbReference type="GO" id="GO:0006313">
    <property type="term" value="P:DNA transposition"/>
    <property type="evidence" value="ECO:0007669"/>
    <property type="project" value="UniProtKB-UniRule"/>
</dbReference>
<dbReference type="PROSITE" id="PS51900">
    <property type="entry name" value="CB"/>
    <property type="match status" value="1"/>
</dbReference>
<dbReference type="PANTHER" id="PTHR30349:SF81">
    <property type="entry name" value="TYROSINE RECOMBINASE XERC"/>
    <property type="match status" value="1"/>
</dbReference>
<keyword evidence="5 9" id="KW-0229">DNA integration</keyword>
<evidence type="ECO:0000256" key="4">
    <source>
        <dbReference type="ARBA" id="ARBA00022829"/>
    </source>
</evidence>
<proteinExistence type="inferred from homology"/>
<dbReference type="Pfam" id="PF02899">
    <property type="entry name" value="Phage_int_SAM_1"/>
    <property type="match status" value="1"/>
</dbReference>
<dbReference type="CDD" id="cd00798">
    <property type="entry name" value="INT_XerDC_C"/>
    <property type="match status" value="1"/>
</dbReference>
<dbReference type="InterPro" id="IPR011010">
    <property type="entry name" value="DNA_brk_join_enz"/>
</dbReference>
<comment type="subcellular location">
    <subcellularLocation>
        <location evidence="1 9">Cytoplasm</location>
    </subcellularLocation>
</comment>
<feature type="domain" description="Core-binding (CB)" evidence="11">
    <location>
        <begin position="21"/>
        <end position="106"/>
    </location>
</feature>
<dbReference type="GO" id="GO:0051301">
    <property type="term" value="P:cell division"/>
    <property type="evidence" value="ECO:0007669"/>
    <property type="project" value="UniProtKB-KW"/>
</dbReference>
<evidence type="ECO:0000256" key="8">
    <source>
        <dbReference type="ARBA" id="ARBA00023306"/>
    </source>
</evidence>
<keyword evidence="2 9" id="KW-0963">Cytoplasm</keyword>
<evidence type="ECO:0000256" key="1">
    <source>
        <dbReference type="ARBA" id="ARBA00004496"/>
    </source>
</evidence>
<comment type="similarity">
    <text evidence="9">Belongs to the 'phage' integrase family. XerC subfamily.</text>
</comment>
<dbReference type="SUPFAM" id="SSF56349">
    <property type="entry name" value="DNA breaking-rejoining enzymes"/>
    <property type="match status" value="1"/>
</dbReference>